<dbReference type="InterPro" id="IPR036910">
    <property type="entry name" value="HMG_box_dom_sf"/>
</dbReference>
<feature type="domain" description="HMG box" evidence="3">
    <location>
        <begin position="123"/>
        <end position="194"/>
    </location>
</feature>
<dbReference type="InterPro" id="IPR009071">
    <property type="entry name" value="HMG_box_dom"/>
</dbReference>
<dbReference type="SUPFAM" id="SSF47095">
    <property type="entry name" value="HMG-box"/>
    <property type="match status" value="1"/>
</dbReference>
<dbReference type="VEuPathDB" id="FungiDB:RhiirFUN_001660"/>
<dbReference type="VEuPathDB" id="FungiDB:RhiirA1_333001"/>
<name>A0A1B1EUD8_9GLOM</name>
<dbReference type="SMART" id="SM00398">
    <property type="entry name" value="HMG"/>
    <property type="match status" value="1"/>
</dbReference>
<feature type="compositionally biased region" description="Basic and acidic residues" evidence="2">
    <location>
        <begin position="70"/>
        <end position="84"/>
    </location>
</feature>
<keyword evidence="1" id="KW-0539">Nucleus</keyword>
<dbReference type="PROSITE" id="PS50118">
    <property type="entry name" value="HMG_BOX_2"/>
    <property type="match status" value="1"/>
</dbReference>
<feature type="DNA-binding region" description="HMG box" evidence="1">
    <location>
        <begin position="123"/>
        <end position="194"/>
    </location>
</feature>
<dbReference type="GO" id="GO:0005634">
    <property type="term" value="C:nucleus"/>
    <property type="evidence" value="ECO:0007669"/>
    <property type="project" value="UniProtKB-UniRule"/>
</dbReference>
<keyword evidence="1" id="KW-0238">DNA-binding</keyword>
<gene>
    <name evidence="4" type="primary">HMG147</name>
</gene>
<reference evidence="4" key="1">
    <citation type="submission" date="2015-06" db="EMBL/GenBank/DDBJ databases">
        <title>Evolution and Diversity of Sexually-Related Genes in an Arbuscular Mycorrhizal Fungi.</title>
        <authorList>
            <person name="Charron P."/>
            <person name="Marton T."/>
            <person name="Corradi N."/>
        </authorList>
    </citation>
    <scope>NUCLEOTIDE SEQUENCE</scope>
    <source>
        <strain evidence="4">A5</strain>
    </source>
</reference>
<protein>
    <submittedName>
        <fullName evidence="4">MATA-HMG</fullName>
    </submittedName>
</protein>
<dbReference type="EMBL" id="KT212646">
    <property type="protein sequence ID" value="ANQ32416.1"/>
    <property type="molecule type" value="Genomic_DNA"/>
</dbReference>
<evidence type="ECO:0000259" key="3">
    <source>
        <dbReference type="PROSITE" id="PS50118"/>
    </source>
</evidence>
<proteinExistence type="predicted"/>
<dbReference type="VEuPathDB" id="FungiDB:FUN_023554"/>
<dbReference type="GO" id="GO:0003677">
    <property type="term" value="F:DNA binding"/>
    <property type="evidence" value="ECO:0007669"/>
    <property type="project" value="UniProtKB-UniRule"/>
</dbReference>
<sequence>MKYLYRVTWSIILTITNRTNNNKYCAINGLTFNKIQISQSEREIIIKRTVFNENTFSLTMNKPNQARKSNKNEKKYLPDPNKSDEDIVNESKHLLNCDVDMLAVNSETTRRHEYMLKNRIKLPPRPLNAFILYRRDLMNNPEFKDRPAREKKAKKVSKEIADRWHNENDETKNVFYALARIANKKHKEFYKNYKFIRKIRKNKNSENVEEPYIPSNSFQTETSPGPLNLILPSSTNPTLSNLVQDSDSISSPNLVNPNFTYQIYNDFGLANVCQTYDSFGLTQQLYNRFELENIQQTSDNVELTDEELSNFLQTYNNFELAEESILQTYDTYTNIPQQPNNDSELEYIHQTDDSFELTNVFQQEVSDIFQAYDSFESANIPQQPYNGFTSMMIFN</sequence>
<dbReference type="Pfam" id="PF00505">
    <property type="entry name" value="HMG_box"/>
    <property type="match status" value="1"/>
</dbReference>
<accession>A0A1B1EUD8</accession>
<dbReference type="Gene3D" id="1.10.30.10">
    <property type="entry name" value="High mobility group box domain"/>
    <property type="match status" value="1"/>
</dbReference>
<dbReference type="AlphaFoldDB" id="A0A1B1EUD8"/>
<organism evidence="4">
    <name type="scientific">Rhizophagus irregularis</name>
    <dbReference type="NCBI Taxonomy" id="588596"/>
    <lineage>
        <taxon>Eukaryota</taxon>
        <taxon>Fungi</taxon>
        <taxon>Fungi incertae sedis</taxon>
        <taxon>Mucoromycota</taxon>
        <taxon>Glomeromycotina</taxon>
        <taxon>Glomeromycetes</taxon>
        <taxon>Glomerales</taxon>
        <taxon>Glomeraceae</taxon>
        <taxon>Rhizophagus</taxon>
    </lineage>
</organism>
<evidence type="ECO:0000256" key="2">
    <source>
        <dbReference type="SAM" id="MobiDB-lite"/>
    </source>
</evidence>
<dbReference type="VEuPathDB" id="FungiDB:RhiirA1_520865"/>
<evidence type="ECO:0000256" key="1">
    <source>
        <dbReference type="PROSITE-ProRule" id="PRU00267"/>
    </source>
</evidence>
<feature type="region of interest" description="Disordered" evidence="2">
    <location>
        <begin position="62"/>
        <end position="84"/>
    </location>
</feature>
<dbReference type="CDD" id="cd01389">
    <property type="entry name" value="HMG-box_ROX1-like"/>
    <property type="match status" value="1"/>
</dbReference>
<evidence type="ECO:0000313" key="4">
    <source>
        <dbReference type="EMBL" id="ANQ32416.1"/>
    </source>
</evidence>